<accession>A0A7Y9UN91</accession>
<proteinExistence type="predicted"/>
<evidence type="ECO:0000313" key="4">
    <source>
        <dbReference type="EMBL" id="NYG56937.1"/>
    </source>
</evidence>
<name>A0A7Y9UN91_9ACTN</name>
<evidence type="ECO:0000259" key="2">
    <source>
        <dbReference type="Pfam" id="PF10979"/>
    </source>
</evidence>
<feature type="domain" description="DUF7168" evidence="3">
    <location>
        <begin position="84"/>
        <end position="193"/>
    </location>
</feature>
<sequence>MTTTTPTEAAQRREAVMRKVRALLAKAEDPASTGPEAEACTAKATALIASWGIDAALLAADDPGSDPVGDRVVAVEAPYAADKADLLGAVALRLRCQVVVRRRRGDDGVERSVHLFGHRSDLERAEVLWTSLLVQAHHGLARAPVPARAHAAAFRRSWLAGFTAAVDVRLAEAERAARRDAEAAAPPGARGTGLVLADRDALVREAVVAAYPAAREARPRRLSGGGAEEGWSAGQRADLGGTRLGGRRGLPGS</sequence>
<keyword evidence="5" id="KW-1185">Reference proteome</keyword>
<reference evidence="4 5" key="1">
    <citation type="submission" date="2020-07" db="EMBL/GenBank/DDBJ databases">
        <title>Sequencing the genomes of 1000 actinobacteria strains.</title>
        <authorList>
            <person name="Klenk H.-P."/>
        </authorList>
    </citation>
    <scope>NUCLEOTIDE SEQUENCE [LARGE SCALE GENOMIC DNA]</scope>
    <source>
        <strain evidence="4 5">DSM 24552</strain>
    </source>
</reference>
<feature type="region of interest" description="Disordered" evidence="1">
    <location>
        <begin position="218"/>
        <end position="253"/>
    </location>
</feature>
<dbReference type="Pfam" id="PF23771">
    <property type="entry name" value="DUF7168"/>
    <property type="match status" value="1"/>
</dbReference>
<dbReference type="Pfam" id="PF10979">
    <property type="entry name" value="DUF2786"/>
    <property type="match status" value="1"/>
</dbReference>
<protein>
    <recommendedName>
        <fullName evidence="6">DUF2786 domain-containing protein</fullName>
    </recommendedName>
</protein>
<evidence type="ECO:0000259" key="3">
    <source>
        <dbReference type="Pfam" id="PF23771"/>
    </source>
</evidence>
<dbReference type="InterPro" id="IPR055592">
    <property type="entry name" value="DUF7168"/>
</dbReference>
<dbReference type="AlphaFoldDB" id="A0A7Y9UN91"/>
<gene>
    <name evidence="4" type="ORF">BJ989_003241</name>
</gene>
<feature type="domain" description="DUF2786" evidence="2">
    <location>
        <begin position="16"/>
        <end position="54"/>
    </location>
</feature>
<dbReference type="RefSeq" id="WP_179519112.1">
    <property type="nucleotide sequence ID" value="NZ_JACCAC010000001.1"/>
</dbReference>
<dbReference type="EMBL" id="JACCAC010000001">
    <property type="protein sequence ID" value="NYG56937.1"/>
    <property type="molecule type" value="Genomic_DNA"/>
</dbReference>
<organism evidence="4 5">
    <name type="scientific">Nocardioides perillae</name>
    <dbReference type="NCBI Taxonomy" id="1119534"/>
    <lineage>
        <taxon>Bacteria</taxon>
        <taxon>Bacillati</taxon>
        <taxon>Actinomycetota</taxon>
        <taxon>Actinomycetes</taxon>
        <taxon>Propionibacteriales</taxon>
        <taxon>Nocardioidaceae</taxon>
        <taxon>Nocardioides</taxon>
    </lineage>
</organism>
<evidence type="ECO:0000313" key="5">
    <source>
        <dbReference type="Proteomes" id="UP000544110"/>
    </source>
</evidence>
<dbReference type="Proteomes" id="UP000544110">
    <property type="component" value="Unassembled WGS sequence"/>
</dbReference>
<dbReference type="InterPro" id="IPR024498">
    <property type="entry name" value="DUF2786"/>
</dbReference>
<comment type="caution">
    <text evidence="4">The sequence shown here is derived from an EMBL/GenBank/DDBJ whole genome shotgun (WGS) entry which is preliminary data.</text>
</comment>
<feature type="compositionally biased region" description="Gly residues" evidence="1">
    <location>
        <begin position="242"/>
        <end position="253"/>
    </location>
</feature>
<evidence type="ECO:0000256" key="1">
    <source>
        <dbReference type="SAM" id="MobiDB-lite"/>
    </source>
</evidence>
<evidence type="ECO:0008006" key="6">
    <source>
        <dbReference type="Google" id="ProtNLM"/>
    </source>
</evidence>